<keyword evidence="2" id="KW-1185">Reference proteome</keyword>
<dbReference type="RefSeq" id="WP_179792894.1">
    <property type="nucleotide sequence ID" value="NZ_BAABHP010000004.1"/>
</dbReference>
<sequence length="376" mass="40317">MSPASAEVPVVRRDRVLARRTVRHFLADEPAARAVDVVARLLGVQAQVGSAAERAVAVRGPDVTTVRAGLADGSLVRTWSVRGTLHVLDATRAPDLLALLAAARTWEKGSWQREFATAPDVARLAEVVRGLLEGGPHTRDELVAGAAPHVPNELADRLTSGWGTVLKPLAWQGLLVNGPPRGSRPTFVAPPWAALPDPDDAARRVIPAYLDAYGPASPATFDAWLLRGATRRATLRRWFADLVDAGTITPVAVHPDHGGEVRYARTADLDELADGPGPDDRLRFLPAFDQWVLGPGTRSPEILAPVHRGRVSRAAGWIAPVVVRAGRVVGTWSGQDVHDVELFEGGEPPAHLLDPEHRRWRRILATPADGEGGSPA</sequence>
<organism evidence="1 2">
    <name type="scientific">Actinomycetospora corticicola</name>
    <dbReference type="NCBI Taxonomy" id="663602"/>
    <lineage>
        <taxon>Bacteria</taxon>
        <taxon>Bacillati</taxon>
        <taxon>Actinomycetota</taxon>
        <taxon>Actinomycetes</taxon>
        <taxon>Pseudonocardiales</taxon>
        <taxon>Pseudonocardiaceae</taxon>
        <taxon>Actinomycetospora</taxon>
    </lineage>
</organism>
<dbReference type="Pfam" id="PF06224">
    <property type="entry name" value="AlkZ-like"/>
    <property type="match status" value="1"/>
</dbReference>
<proteinExistence type="predicted"/>
<comment type="caution">
    <text evidence="1">The sequence shown here is derived from an EMBL/GenBank/DDBJ whole genome shotgun (WGS) entry which is preliminary data.</text>
</comment>
<dbReference type="InterPro" id="IPR009351">
    <property type="entry name" value="AlkZ-like"/>
</dbReference>
<accession>A0A7Y9DT79</accession>
<name>A0A7Y9DT79_9PSEU</name>
<dbReference type="PANTHER" id="PTHR38479:SF2">
    <property type="entry name" value="WINGED HELIX DNA-BINDING DOMAIN-CONTAINING PROTEIN"/>
    <property type="match status" value="1"/>
</dbReference>
<evidence type="ECO:0000313" key="1">
    <source>
        <dbReference type="EMBL" id="NYD34995.1"/>
    </source>
</evidence>
<protein>
    <recommendedName>
        <fullName evidence="3">Winged helix DNA-binding protein</fullName>
    </recommendedName>
</protein>
<reference evidence="1 2" key="1">
    <citation type="submission" date="2020-07" db="EMBL/GenBank/DDBJ databases">
        <title>Sequencing the genomes of 1000 actinobacteria strains.</title>
        <authorList>
            <person name="Klenk H.-P."/>
        </authorList>
    </citation>
    <scope>NUCLEOTIDE SEQUENCE [LARGE SCALE GENOMIC DNA]</scope>
    <source>
        <strain evidence="1 2">DSM 45772</strain>
    </source>
</reference>
<evidence type="ECO:0008006" key="3">
    <source>
        <dbReference type="Google" id="ProtNLM"/>
    </source>
</evidence>
<dbReference type="Proteomes" id="UP000535890">
    <property type="component" value="Unassembled WGS sequence"/>
</dbReference>
<dbReference type="EMBL" id="JACCBN010000001">
    <property type="protein sequence ID" value="NYD34995.1"/>
    <property type="molecule type" value="Genomic_DNA"/>
</dbReference>
<dbReference type="PANTHER" id="PTHR38479">
    <property type="entry name" value="LMO0824 PROTEIN"/>
    <property type="match status" value="1"/>
</dbReference>
<gene>
    <name evidence="1" type="ORF">BJ983_001097</name>
</gene>
<evidence type="ECO:0000313" key="2">
    <source>
        <dbReference type="Proteomes" id="UP000535890"/>
    </source>
</evidence>
<dbReference type="AlphaFoldDB" id="A0A7Y9DT79"/>